<accession>A0A8J2RNT9</accession>
<evidence type="ECO:0000256" key="1">
    <source>
        <dbReference type="SAM" id="MobiDB-lite"/>
    </source>
</evidence>
<feature type="compositionally biased region" description="Basic and acidic residues" evidence="1">
    <location>
        <begin position="126"/>
        <end position="141"/>
    </location>
</feature>
<sequence>MSPFKIALIALAAIVMVAYAEDLSATKDLELSETKGRRYQYANYGHGYGHTNTYGTVLQTPTYHNNGYNTYKKAPNTGYVQQYQHRPVEYRPVVQYYGYQKPYVYQQKGYDSEEVKEYEKPKVDKAYKKGQDSEEVKEYQKPKAYKGSKKGQDSEEVKEYEKPKVYKAYQKGQESEEVKEYQKPKAHKGSKKGDDSEEEKDEPKGGEKSKSKGSKKTKSDDKKKEKKPQTYEVNNDKGEEYGKYNGYISHSG</sequence>
<evidence type="ECO:0000256" key="2">
    <source>
        <dbReference type="SAM" id="SignalP"/>
    </source>
</evidence>
<feature type="compositionally biased region" description="Basic and acidic residues" evidence="1">
    <location>
        <begin position="173"/>
        <end position="183"/>
    </location>
</feature>
<proteinExistence type="predicted"/>
<name>A0A8J2RNT9_9CRUS</name>
<protein>
    <recommendedName>
        <fullName evidence="5">Cuticular protein</fullName>
    </recommendedName>
</protein>
<keyword evidence="2" id="KW-0732">Signal</keyword>
<feature type="compositionally biased region" description="Basic and acidic residues" evidence="1">
    <location>
        <begin position="150"/>
        <end position="164"/>
    </location>
</feature>
<feature type="compositionally biased region" description="Basic and acidic residues" evidence="1">
    <location>
        <begin position="217"/>
        <end position="242"/>
    </location>
</feature>
<evidence type="ECO:0008006" key="5">
    <source>
        <dbReference type="Google" id="ProtNLM"/>
    </source>
</evidence>
<dbReference type="OrthoDB" id="10568357at2759"/>
<evidence type="ECO:0000313" key="4">
    <source>
        <dbReference type="Proteomes" id="UP000789390"/>
    </source>
</evidence>
<feature type="region of interest" description="Disordered" evidence="1">
    <location>
        <begin position="126"/>
        <end position="252"/>
    </location>
</feature>
<organism evidence="3 4">
    <name type="scientific">Daphnia galeata</name>
    <dbReference type="NCBI Taxonomy" id="27404"/>
    <lineage>
        <taxon>Eukaryota</taxon>
        <taxon>Metazoa</taxon>
        <taxon>Ecdysozoa</taxon>
        <taxon>Arthropoda</taxon>
        <taxon>Crustacea</taxon>
        <taxon>Branchiopoda</taxon>
        <taxon>Diplostraca</taxon>
        <taxon>Cladocera</taxon>
        <taxon>Anomopoda</taxon>
        <taxon>Daphniidae</taxon>
        <taxon>Daphnia</taxon>
    </lineage>
</organism>
<gene>
    <name evidence="3" type="ORF">DGAL_LOCUS5533</name>
</gene>
<dbReference type="AlphaFoldDB" id="A0A8J2RNT9"/>
<reference evidence="3" key="1">
    <citation type="submission" date="2021-11" db="EMBL/GenBank/DDBJ databases">
        <authorList>
            <person name="Schell T."/>
        </authorList>
    </citation>
    <scope>NUCLEOTIDE SEQUENCE</scope>
    <source>
        <strain evidence="3">M5</strain>
    </source>
</reference>
<comment type="caution">
    <text evidence="3">The sequence shown here is derived from an EMBL/GenBank/DDBJ whole genome shotgun (WGS) entry which is preliminary data.</text>
</comment>
<keyword evidence="4" id="KW-1185">Reference proteome</keyword>
<feature type="signal peptide" evidence="2">
    <location>
        <begin position="1"/>
        <end position="20"/>
    </location>
</feature>
<dbReference type="Proteomes" id="UP000789390">
    <property type="component" value="Unassembled WGS sequence"/>
</dbReference>
<dbReference type="EMBL" id="CAKKLH010000101">
    <property type="protein sequence ID" value="CAH0103000.1"/>
    <property type="molecule type" value="Genomic_DNA"/>
</dbReference>
<evidence type="ECO:0000313" key="3">
    <source>
        <dbReference type="EMBL" id="CAH0103000.1"/>
    </source>
</evidence>
<feature type="compositionally biased region" description="Basic and acidic residues" evidence="1">
    <location>
        <begin position="201"/>
        <end position="210"/>
    </location>
</feature>
<feature type="chain" id="PRO_5035169562" description="Cuticular protein" evidence="2">
    <location>
        <begin position="21"/>
        <end position="252"/>
    </location>
</feature>